<comment type="caution">
    <text evidence="2">The sequence shown here is derived from an EMBL/GenBank/DDBJ whole genome shotgun (WGS) entry which is preliminary data.</text>
</comment>
<dbReference type="Proteomes" id="UP000711488">
    <property type="component" value="Unassembled WGS sequence"/>
</dbReference>
<dbReference type="InterPro" id="IPR036691">
    <property type="entry name" value="Endo/exonu/phosph_ase_sf"/>
</dbReference>
<name>A0A6A0H2E8_HYAAZ</name>
<reference evidence="2" key="2">
    <citation type="journal article" date="2018" name="Environ. Sci. Technol.">
        <title>The Toxicogenome of Hyalella azteca: A Model for Sediment Ecotoxicology and Evolutionary Toxicology.</title>
        <authorList>
            <person name="Poynton H.C."/>
            <person name="Hasenbein S."/>
            <person name="Benoit J.B."/>
            <person name="Sepulveda M.S."/>
            <person name="Poelchau M.F."/>
            <person name="Hughes D.S.T."/>
            <person name="Murali S.C."/>
            <person name="Chen S."/>
            <person name="Glastad K.M."/>
            <person name="Goodisman M.A.D."/>
            <person name="Werren J.H."/>
            <person name="Vineis J.H."/>
            <person name="Bowen J.L."/>
            <person name="Friedrich M."/>
            <person name="Jones J."/>
            <person name="Robertson H.M."/>
            <person name="Feyereisen R."/>
            <person name="Mechler-Hickson A."/>
            <person name="Mathers N."/>
            <person name="Lee C.E."/>
            <person name="Colbourne J.K."/>
            <person name="Biales A."/>
            <person name="Johnston J.S."/>
            <person name="Wellborn G.A."/>
            <person name="Rosendale A.J."/>
            <person name="Cridge A.G."/>
            <person name="Munoz-Torres M.C."/>
            <person name="Bain P.A."/>
            <person name="Manny A.R."/>
            <person name="Major K.M."/>
            <person name="Lambert F.N."/>
            <person name="Vulpe C.D."/>
            <person name="Tuck P."/>
            <person name="Blalock B.J."/>
            <person name="Lin Y.Y."/>
            <person name="Smith M.E."/>
            <person name="Ochoa-Acuna H."/>
            <person name="Chen M.M."/>
            <person name="Childers C.P."/>
            <person name="Qu J."/>
            <person name="Dugan S."/>
            <person name="Lee S.L."/>
            <person name="Chao H."/>
            <person name="Dinh H."/>
            <person name="Han Y."/>
            <person name="Doddapaneni H."/>
            <person name="Worley K.C."/>
            <person name="Muzny D.M."/>
            <person name="Gibbs R.A."/>
            <person name="Richards S."/>
        </authorList>
    </citation>
    <scope>NUCLEOTIDE SEQUENCE</scope>
    <source>
        <strain evidence="2">HAZT.00-mixed</strain>
        <tissue evidence="2">Whole organism</tissue>
    </source>
</reference>
<reference evidence="2" key="3">
    <citation type="submission" date="2019-06" db="EMBL/GenBank/DDBJ databases">
        <authorList>
            <person name="Poynton C."/>
            <person name="Hasenbein S."/>
            <person name="Benoit J.B."/>
            <person name="Sepulveda M.S."/>
            <person name="Poelchau M.F."/>
            <person name="Murali S.C."/>
            <person name="Chen S."/>
            <person name="Glastad K.M."/>
            <person name="Werren J.H."/>
            <person name="Vineis J.H."/>
            <person name="Bowen J.L."/>
            <person name="Friedrich M."/>
            <person name="Jones J."/>
            <person name="Robertson H.M."/>
            <person name="Feyereisen R."/>
            <person name="Mechler-Hickson A."/>
            <person name="Mathers N."/>
            <person name="Lee C.E."/>
            <person name="Colbourne J.K."/>
            <person name="Biales A."/>
            <person name="Johnston J.S."/>
            <person name="Wellborn G.A."/>
            <person name="Rosendale A.J."/>
            <person name="Cridge A.G."/>
            <person name="Munoz-Torres M.C."/>
            <person name="Bain P.A."/>
            <person name="Manny A.R."/>
            <person name="Major K.M."/>
            <person name="Lambert F.N."/>
            <person name="Vulpe C.D."/>
            <person name="Tuck P."/>
            <person name="Blalock B.J."/>
            <person name="Lin Y.-Y."/>
            <person name="Smith M.E."/>
            <person name="Ochoa-Acuna H."/>
            <person name="Chen M.-J.M."/>
            <person name="Childers C.P."/>
            <person name="Qu J."/>
            <person name="Dugan S."/>
            <person name="Lee S.L."/>
            <person name="Chao H."/>
            <person name="Dinh H."/>
            <person name="Han Y."/>
            <person name="Doddapaneni H."/>
            <person name="Worley K.C."/>
            <person name="Muzny D.M."/>
            <person name="Gibbs R.A."/>
            <person name="Richards S."/>
        </authorList>
    </citation>
    <scope>NUCLEOTIDE SEQUENCE</scope>
    <source>
        <strain evidence="2">HAZT.00-mixed</strain>
        <tissue evidence="2">Whole organism</tissue>
    </source>
</reference>
<dbReference type="PANTHER" id="PTHR33273">
    <property type="entry name" value="DOMAIN-CONTAINING PROTEIN, PUTATIVE-RELATED"/>
    <property type="match status" value="1"/>
</dbReference>
<dbReference type="AlphaFoldDB" id="A0A6A0H2E8"/>
<protein>
    <recommendedName>
        <fullName evidence="1">Endonuclease/exonuclease/phosphatase domain-containing protein</fullName>
    </recommendedName>
</protein>
<organism evidence="2">
    <name type="scientific">Hyalella azteca</name>
    <name type="common">Amphipod</name>
    <dbReference type="NCBI Taxonomy" id="294128"/>
    <lineage>
        <taxon>Eukaryota</taxon>
        <taxon>Metazoa</taxon>
        <taxon>Ecdysozoa</taxon>
        <taxon>Arthropoda</taxon>
        <taxon>Crustacea</taxon>
        <taxon>Multicrustacea</taxon>
        <taxon>Malacostraca</taxon>
        <taxon>Eumalacostraca</taxon>
        <taxon>Peracarida</taxon>
        <taxon>Amphipoda</taxon>
        <taxon>Senticaudata</taxon>
        <taxon>Talitrida</taxon>
        <taxon>Talitroidea</taxon>
        <taxon>Hyalellidae</taxon>
        <taxon>Hyalella</taxon>
    </lineage>
</organism>
<sequence length="221" mass="25002">MKLHKASGSHDDRVYVPEPLDALLRLDQGSSPQRQPSGRFLLTRIWNRWLLPSRPAKTEILIYNIYIPPTTSCDPGYAQSIKHLLTKEDALVLGDFNAHHEAWHSNLANDQRGTSIAQQIDDSFFTILNGQSQTRVTGNSTSSPDVSLASPLLLTSTDWSTALTLGSYHLPIHIAIERAAQFISSERRTFINFNKADWPAFIDRNRNRIRQNTTTHQCGRR</sequence>
<dbReference type="InterPro" id="IPR005135">
    <property type="entry name" value="Endo/exonuclease/phosphatase"/>
</dbReference>
<dbReference type="Pfam" id="PF14529">
    <property type="entry name" value="Exo_endo_phos_2"/>
    <property type="match status" value="1"/>
</dbReference>
<proteinExistence type="predicted"/>
<dbReference type="EMBL" id="JQDR03009392">
    <property type="protein sequence ID" value="KAA0195738.1"/>
    <property type="molecule type" value="Genomic_DNA"/>
</dbReference>
<feature type="domain" description="Endonuclease/exonuclease/phosphatase" evidence="1">
    <location>
        <begin position="60"/>
        <end position="172"/>
    </location>
</feature>
<evidence type="ECO:0000259" key="1">
    <source>
        <dbReference type="Pfam" id="PF14529"/>
    </source>
</evidence>
<dbReference type="PANTHER" id="PTHR33273:SF4">
    <property type="entry name" value="ENDONUCLEASE_EXONUCLEASE_PHOSPHATASE DOMAIN-CONTAINING PROTEIN"/>
    <property type="match status" value="1"/>
</dbReference>
<accession>A0A6A0H2E8</accession>
<gene>
    <name evidence="2" type="ORF">HAZT_HAZT003729</name>
</gene>
<dbReference type="GO" id="GO:0003824">
    <property type="term" value="F:catalytic activity"/>
    <property type="evidence" value="ECO:0007669"/>
    <property type="project" value="InterPro"/>
</dbReference>
<evidence type="ECO:0000313" key="2">
    <source>
        <dbReference type="EMBL" id="KAA0195738.1"/>
    </source>
</evidence>
<dbReference type="OrthoDB" id="6372692at2759"/>
<dbReference type="SUPFAM" id="SSF56219">
    <property type="entry name" value="DNase I-like"/>
    <property type="match status" value="1"/>
</dbReference>
<reference evidence="2" key="1">
    <citation type="submission" date="2014-08" db="EMBL/GenBank/DDBJ databases">
        <authorList>
            <person name="Murali S."/>
            <person name="Richards S."/>
            <person name="Bandaranaike D."/>
            <person name="Bellair M."/>
            <person name="Blankenburg K."/>
            <person name="Chao H."/>
            <person name="Dinh H."/>
            <person name="Doddapaneni H."/>
            <person name="Dugan-Rocha S."/>
            <person name="Elkadiri S."/>
            <person name="Gnanaolivu R."/>
            <person name="Hughes D."/>
            <person name="Lee S."/>
            <person name="Li M."/>
            <person name="Ming W."/>
            <person name="Munidasa M."/>
            <person name="Muniz J."/>
            <person name="Nguyen L."/>
            <person name="Osuji N."/>
            <person name="Pu L.-L."/>
            <person name="Puazo M."/>
            <person name="Skinner E."/>
            <person name="Qu C."/>
            <person name="Quiroz J."/>
            <person name="Raj R."/>
            <person name="Weissenberger G."/>
            <person name="Xin Y."/>
            <person name="Zou X."/>
            <person name="Han Y."/>
            <person name="Worley K."/>
            <person name="Muzny D."/>
            <person name="Gibbs R."/>
        </authorList>
    </citation>
    <scope>NUCLEOTIDE SEQUENCE</scope>
    <source>
        <strain evidence="2">HAZT.00-mixed</strain>
        <tissue evidence="2">Whole organism</tissue>
    </source>
</reference>
<dbReference type="Gene3D" id="3.60.10.10">
    <property type="entry name" value="Endonuclease/exonuclease/phosphatase"/>
    <property type="match status" value="1"/>
</dbReference>